<reference evidence="4 5" key="1">
    <citation type="submission" date="2019-07" db="EMBL/GenBank/DDBJ databases">
        <title>Lysobacter weifangensis sp. nov., isolated from bensulfuron-methyl contaminated farmland soil.</title>
        <authorList>
            <person name="Zhao H."/>
        </authorList>
    </citation>
    <scope>NUCLEOTIDE SEQUENCE [LARGE SCALE GENOMIC DNA]</scope>
    <source>
        <strain evidence="4 5">CC-Bw-6</strain>
    </source>
</reference>
<dbReference type="Proteomes" id="UP000315891">
    <property type="component" value="Chromosome"/>
</dbReference>
<evidence type="ECO:0000313" key="5">
    <source>
        <dbReference type="Proteomes" id="UP000315891"/>
    </source>
</evidence>
<organism evidence="4 5">
    <name type="scientific">Pseudoluteimonas lycopersici</name>
    <dbReference type="NCBI Taxonomy" id="1324796"/>
    <lineage>
        <taxon>Bacteria</taxon>
        <taxon>Pseudomonadati</taxon>
        <taxon>Pseudomonadota</taxon>
        <taxon>Gammaproteobacteria</taxon>
        <taxon>Lysobacterales</taxon>
        <taxon>Lysobacteraceae</taxon>
        <taxon>Pseudoluteimonas</taxon>
    </lineage>
</organism>
<name>A0A516V570_9GAMM</name>
<dbReference type="OrthoDB" id="9791347at2"/>
<keyword evidence="1" id="KW-0597">Phosphoprotein</keyword>
<dbReference type="Pfam" id="PF01878">
    <property type="entry name" value="EVE"/>
    <property type="match status" value="1"/>
</dbReference>
<keyword evidence="5" id="KW-1185">Reference proteome</keyword>
<evidence type="ECO:0000259" key="3">
    <source>
        <dbReference type="Pfam" id="PF01878"/>
    </source>
</evidence>
<evidence type="ECO:0000313" key="4">
    <source>
        <dbReference type="EMBL" id="QDQ73672.1"/>
    </source>
</evidence>
<dbReference type="PANTHER" id="PTHR14087">
    <property type="entry name" value="THYMOCYTE NUCLEAR PROTEIN 1"/>
    <property type="match status" value="1"/>
</dbReference>
<dbReference type="InterPro" id="IPR052181">
    <property type="entry name" value="5hmC_binding"/>
</dbReference>
<protein>
    <submittedName>
        <fullName evidence="4">EVE domain-containing protein</fullName>
    </submittedName>
</protein>
<gene>
    <name evidence="4" type="ORF">FNZ56_07180</name>
</gene>
<dbReference type="InterPro" id="IPR002740">
    <property type="entry name" value="EVE_domain"/>
</dbReference>
<dbReference type="InterPro" id="IPR015947">
    <property type="entry name" value="PUA-like_sf"/>
</dbReference>
<dbReference type="EMBL" id="CP041742">
    <property type="protein sequence ID" value="QDQ73672.1"/>
    <property type="molecule type" value="Genomic_DNA"/>
</dbReference>
<dbReference type="Gene3D" id="3.10.590.10">
    <property type="entry name" value="ph1033 like domains"/>
    <property type="match status" value="1"/>
</dbReference>
<dbReference type="CDD" id="cd21133">
    <property type="entry name" value="EVE"/>
    <property type="match status" value="1"/>
</dbReference>
<dbReference type="FunFam" id="3.10.590.10:FF:000003">
    <property type="entry name" value="Thymocyte nuclear protein 1"/>
    <property type="match status" value="1"/>
</dbReference>
<feature type="domain" description="EVE" evidence="3">
    <location>
        <begin position="22"/>
        <end position="169"/>
    </location>
</feature>
<evidence type="ECO:0000256" key="1">
    <source>
        <dbReference type="ARBA" id="ARBA00022553"/>
    </source>
</evidence>
<dbReference type="SUPFAM" id="SSF88697">
    <property type="entry name" value="PUA domain-like"/>
    <property type="match status" value="1"/>
</dbReference>
<dbReference type="AlphaFoldDB" id="A0A516V570"/>
<dbReference type="PANTHER" id="PTHR14087:SF7">
    <property type="entry name" value="THYMOCYTE NUCLEAR PROTEIN 1"/>
    <property type="match status" value="1"/>
</dbReference>
<proteinExistence type="predicted"/>
<dbReference type="RefSeq" id="WP_143879184.1">
    <property type="nucleotide sequence ID" value="NZ_BAABLZ010000001.1"/>
</dbReference>
<feature type="region of interest" description="Disordered" evidence="2">
    <location>
        <begin position="1"/>
        <end position="21"/>
    </location>
</feature>
<dbReference type="InterPro" id="IPR047197">
    <property type="entry name" value="THYN1-like_EVE"/>
</dbReference>
<evidence type="ECO:0000256" key="2">
    <source>
        <dbReference type="SAM" id="MobiDB-lite"/>
    </source>
</evidence>
<sequence length="171" mass="19690">MGRGCTRHVHDHHRRPRVSRKRHWLMKTEPDAFSIDDLKRVVTEPWNGVRNYQARNHMRQMQPGDGVLFYHSSCEVPAIVGTATVASEPYPDPTQFDPKSDYYDAKSTRAEPRWSLVDVKFDRKLKRAIPLEEIKRHGDALGEGFALTQRGSRLSVMPVTAAQWKLLLSLE</sequence>
<accession>A0A516V570</accession>